<dbReference type="EMBL" id="MLAK01000111">
    <property type="protein sequence ID" value="OHT16448.1"/>
    <property type="molecule type" value="Genomic_DNA"/>
</dbReference>
<proteinExistence type="predicted"/>
<protein>
    <recommendedName>
        <fullName evidence="3">Potential DNA-binding domain-containing protein</fullName>
    </recommendedName>
</protein>
<evidence type="ECO:0008006" key="3">
    <source>
        <dbReference type="Google" id="ProtNLM"/>
    </source>
</evidence>
<dbReference type="VEuPathDB" id="TrichDB:TRFO_02712"/>
<dbReference type="Proteomes" id="UP000179807">
    <property type="component" value="Unassembled WGS sequence"/>
</dbReference>
<reference evidence="1" key="1">
    <citation type="submission" date="2016-10" db="EMBL/GenBank/DDBJ databases">
        <authorList>
            <person name="Benchimol M."/>
            <person name="Almeida L.G."/>
            <person name="Vasconcelos A.T."/>
            <person name="Perreira-Neves A."/>
            <person name="Rosa I.A."/>
            <person name="Tasca T."/>
            <person name="Bogo M.R."/>
            <person name="de Souza W."/>
        </authorList>
    </citation>
    <scope>NUCLEOTIDE SEQUENCE [LARGE SCALE GENOMIC DNA]</scope>
    <source>
        <strain evidence="1">K</strain>
    </source>
</reference>
<evidence type="ECO:0000313" key="1">
    <source>
        <dbReference type="EMBL" id="OHT16448.1"/>
    </source>
</evidence>
<comment type="caution">
    <text evidence="1">The sequence shown here is derived from an EMBL/GenBank/DDBJ whole genome shotgun (WGS) entry which is preliminary data.</text>
</comment>
<dbReference type="GeneID" id="94825562"/>
<keyword evidence="2" id="KW-1185">Reference proteome</keyword>
<accession>A0A1J4KZZ9</accession>
<dbReference type="AlphaFoldDB" id="A0A1J4KZZ9"/>
<gene>
    <name evidence="1" type="ORF">TRFO_02712</name>
</gene>
<organism evidence="1 2">
    <name type="scientific">Tritrichomonas foetus</name>
    <dbReference type="NCBI Taxonomy" id="1144522"/>
    <lineage>
        <taxon>Eukaryota</taxon>
        <taxon>Metamonada</taxon>
        <taxon>Parabasalia</taxon>
        <taxon>Tritrichomonadida</taxon>
        <taxon>Tritrichomonadidae</taxon>
        <taxon>Tritrichomonas</taxon>
    </lineage>
</organism>
<name>A0A1J4KZZ9_9EUKA</name>
<dbReference type="RefSeq" id="XP_068369584.1">
    <property type="nucleotide sequence ID" value="XM_068490858.1"/>
</dbReference>
<evidence type="ECO:0000313" key="2">
    <source>
        <dbReference type="Proteomes" id="UP000179807"/>
    </source>
</evidence>
<sequence length="224" mass="25978">MERRGDQRTSKLECAITKLGGSISQDRKNRYNLSDSPPENSLIKINRIIGPKQETSHFVNKFPFQNDAFILDQKEMIQWQIDRISKSLQHIEKLKDQMDDIVTANAFSTINSSHFDKRRQCFYNIFTSILSSPREAAMQQLDILISYKKLILNRYYKEKNIVLADPEKCCRYRGCPLLAVHGSDFCGWHILLDANQQIYAKCDVCGWPRLKTRDSQCNGHDTVV</sequence>